<dbReference type="AlphaFoldDB" id="A0A6M1T713"/>
<reference evidence="2 3" key="1">
    <citation type="submission" date="2020-02" db="EMBL/GenBank/DDBJ databases">
        <title>Balneolaceae bacterium YR4-1, complete genome.</title>
        <authorList>
            <person name="Li Y."/>
            <person name="Wu S."/>
        </authorList>
    </citation>
    <scope>NUCLEOTIDE SEQUENCE [LARGE SCALE GENOMIC DNA]</scope>
    <source>
        <strain evidence="2 3">YR4-1</strain>
    </source>
</reference>
<dbReference type="PANTHER" id="PTHR38787">
    <property type="entry name" value="REGULATORY P DOMAIN-CONTAINING PROTEIN"/>
    <property type="match status" value="1"/>
</dbReference>
<dbReference type="EMBL" id="JAALLT010000004">
    <property type="protein sequence ID" value="NGP77745.1"/>
    <property type="molecule type" value="Genomic_DNA"/>
</dbReference>
<accession>A0A6M1T713</accession>
<dbReference type="InterPro" id="IPR027589">
    <property type="entry name" value="Choice_anch_B"/>
</dbReference>
<protein>
    <submittedName>
        <fullName evidence="2">Choice-of-anchor B family protein</fullName>
    </submittedName>
</protein>
<sequence>MYNSRLRAIVLLLMAFLIASCSNTPSGNIDDTDNDDVGNTPVISADCESGLAGEYPCSNVNLLAHIPVADLLGERLNDIWGWTDTQTGKEYALVGMTDRVTFVDISTPTQPLVIGTLPESINNKMKSSASKNLYDEEENSTWRDVKVYKDHAFIVSDGQPHGLQVFDLTQLRGIEEPPVTFTENVHFTAFGNAHNIAINEESGYAYVAGSNQVGGGLYILDISDPLNPVFAGSHADSSVGFARSTPNGTSPTGYVHDTQCVIYNGPDIDYVGDEVCFNSSETHLVIANVTDKSSTVTIGKSDYSGQSYAHQGWLTEDHQYFLLDDELDESNIGTQTTTYIWDVKDLENPMLIGTYTGESNSIDHNLYVRDNHVYQANYTSGLRILNLDDISSGNLSEVAFFDTYPLDNATRFDGAWSNYPYFESGIVIVSDISNGLFILSPQL</sequence>
<name>A0A6M1T713_9BACT</name>
<comment type="caution">
    <text evidence="2">The sequence shown here is derived from an EMBL/GenBank/DDBJ whole genome shotgun (WGS) entry which is preliminary data.</text>
</comment>
<dbReference type="Proteomes" id="UP000473278">
    <property type="component" value="Unassembled WGS sequence"/>
</dbReference>
<dbReference type="Pfam" id="PF08309">
    <property type="entry name" value="LVIVD"/>
    <property type="match status" value="1"/>
</dbReference>
<organism evidence="2 3">
    <name type="scientific">Halalkalibaculum roseum</name>
    <dbReference type="NCBI Taxonomy" id="2709311"/>
    <lineage>
        <taxon>Bacteria</taxon>
        <taxon>Pseudomonadati</taxon>
        <taxon>Balneolota</taxon>
        <taxon>Balneolia</taxon>
        <taxon>Balneolales</taxon>
        <taxon>Balneolaceae</taxon>
        <taxon>Halalkalibaculum</taxon>
    </lineage>
</organism>
<gene>
    <name evidence="2" type="ORF">G3570_13945</name>
</gene>
<dbReference type="InterPro" id="IPR011044">
    <property type="entry name" value="Quino_amine_DH_bsu"/>
</dbReference>
<dbReference type="GO" id="GO:0005576">
    <property type="term" value="C:extracellular region"/>
    <property type="evidence" value="ECO:0007669"/>
    <property type="project" value="TreeGrafter"/>
</dbReference>
<evidence type="ECO:0000313" key="3">
    <source>
        <dbReference type="Proteomes" id="UP000473278"/>
    </source>
</evidence>
<dbReference type="RefSeq" id="WP_165143402.1">
    <property type="nucleotide sequence ID" value="NZ_JAALLT010000004.1"/>
</dbReference>
<keyword evidence="1" id="KW-0732">Signal</keyword>
<proteinExistence type="predicted"/>
<feature type="signal peptide" evidence="1">
    <location>
        <begin position="1"/>
        <end position="21"/>
    </location>
</feature>
<dbReference type="PANTHER" id="PTHR38787:SF3">
    <property type="entry name" value="REGULATORY P DOMAIN-CONTAINING PROTEIN"/>
    <property type="match status" value="1"/>
</dbReference>
<dbReference type="NCBIfam" id="TIGR04312">
    <property type="entry name" value="choice_anch_B"/>
    <property type="match status" value="1"/>
</dbReference>
<keyword evidence="3" id="KW-1185">Reference proteome</keyword>
<dbReference type="PROSITE" id="PS51257">
    <property type="entry name" value="PROKAR_LIPOPROTEIN"/>
    <property type="match status" value="1"/>
</dbReference>
<evidence type="ECO:0000313" key="2">
    <source>
        <dbReference type="EMBL" id="NGP77745.1"/>
    </source>
</evidence>
<dbReference type="SUPFAM" id="SSF50969">
    <property type="entry name" value="YVTN repeat-like/Quinoprotein amine dehydrogenase"/>
    <property type="match status" value="1"/>
</dbReference>
<feature type="chain" id="PRO_5027109014" evidence="1">
    <location>
        <begin position="22"/>
        <end position="443"/>
    </location>
</feature>
<evidence type="ECO:0000256" key="1">
    <source>
        <dbReference type="SAM" id="SignalP"/>
    </source>
</evidence>
<dbReference type="InterPro" id="IPR013211">
    <property type="entry name" value="LVIVD"/>
</dbReference>